<name>A0A165XLZ7_9AGAM</name>
<sequence>MDLGAVICPAVDRRFPIPLQASYQYPVLISRIHVFSPTSIAPCSKSSCLHVSVSILELPAACSCAKLALLDVQFCT</sequence>
<dbReference type="AlphaFoldDB" id="A0A165XLZ7"/>
<proteinExistence type="predicted"/>
<gene>
    <name evidence="1" type="ORF">FIBSPDRAFT_255774</name>
</gene>
<organism evidence="1 2">
    <name type="scientific">Athelia psychrophila</name>
    <dbReference type="NCBI Taxonomy" id="1759441"/>
    <lineage>
        <taxon>Eukaryota</taxon>
        <taxon>Fungi</taxon>
        <taxon>Dikarya</taxon>
        <taxon>Basidiomycota</taxon>
        <taxon>Agaricomycotina</taxon>
        <taxon>Agaricomycetes</taxon>
        <taxon>Agaricomycetidae</taxon>
        <taxon>Atheliales</taxon>
        <taxon>Atheliaceae</taxon>
        <taxon>Athelia</taxon>
    </lineage>
</organism>
<dbReference type="Proteomes" id="UP000076532">
    <property type="component" value="Unassembled WGS sequence"/>
</dbReference>
<reference evidence="1 2" key="1">
    <citation type="journal article" date="2016" name="Mol. Biol. Evol.">
        <title>Comparative Genomics of Early-Diverging Mushroom-Forming Fungi Provides Insights into the Origins of Lignocellulose Decay Capabilities.</title>
        <authorList>
            <person name="Nagy L.G."/>
            <person name="Riley R."/>
            <person name="Tritt A."/>
            <person name="Adam C."/>
            <person name="Daum C."/>
            <person name="Floudas D."/>
            <person name="Sun H."/>
            <person name="Yadav J.S."/>
            <person name="Pangilinan J."/>
            <person name="Larsson K.H."/>
            <person name="Matsuura K."/>
            <person name="Barry K."/>
            <person name="Labutti K."/>
            <person name="Kuo R."/>
            <person name="Ohm R.A."/>
            <person name="Bhattacharya S.S."/>
            <person name="Shirouzu T."/>
            <person name="Yoshinaga Y."/>
            <person name="Martin F.M."/>
            <person name="Grigoriev I.V."/>
            <person name="Hibbett D.S."/>
        </authorList>
    </citation>
    <scope>NUCLEOTIDE SEQUENCE [LARGE SCALE GENOMIC DNA]</scope>
    <source>
        <strain evidence="1 2">CBS 109695</strain>
    </source>
</reference>
<evidence type="ECO:0000313" key="2">
    <source>
        <dbReference type="Proteomes" id="UP000076532"/>
    </source>
</evidence>
<accession>A0A165XLZ7</accession>
<keyword evidence="2" id="KW-1185">Reference proteome</keyword>
<evidence type="ECO:0000313" key="1">
    <source>
        <dbReference type="EMBL" id="KZP08685.1"/>
    </source>
</evidence>
<dbReference type="EMBL" id="KV417716">
    <property type="protein sequence ID" value="KZP08685.1"/>
    <property type="molecule type" value="Genomic_DNA"/>
</dbReference>
<protein>
    <submittedName>
        <fullName evidence="1">Uncharacterized protein</fullName>
    </submittedName>
</protein>